<dbReference type="PANTHER" id="PTHR43651:SF3">
    <property type="entry name" value="1,4-ALPHA-GLUCAN-BRANCHING ENZYME"/>
    <property type="match status" value="1"/>
</dbReference>
<evidence type="ECO:0000259" key="12">
    <source>
        <dbReference type="SMART" id="SM00642"/>
    </source>
</evidence>
<dbReference type="Gene3D" id="2.60.40.1180">
    <property type="entry name" value="Golgi alpha-mannosidase II"/>
    <property type="match status" value="1"/>
</dbReference>
<dbReference type="Pfam" id="PF22019">
    <property type="entry name" value="GlgB_N"/>
    <property type="match status" value="1"/>
</dbReference>
<dbReference type="PANTHER" id="PTHR43651">
    <property type="entry name" value="1,4-ALPHA-GLUCAN-BRANCHING ENZYME"/>
    <property type="match status" value="1"/>
</dbReference>
<dbReference type="GO" id="GO:0004553">
    <property type="term" value="F:hydrolase activity, hydrolyzing O-glycosyl compounds"/>
    <property type="evidence" value="ECO:0007669"/>
    <property type="project" value="InterPro"/>
</dbReference>
<keyword evidence="5 10" id="KW-0321">Glycogen metabolism</keyword>
<dbReference type="InterPro" id="IPR017853">
    <property type="entry name" value="GH"/>
</dbReference>
<keyword evidence="8 10" id="KW-0320">Glycogen biosynthesis</keyword>
<comment type="pathway">
    <text evidence="3 10">Glycan biosynthesis; glycogen biosynthesis.</text>
</comment>
<keyword evidence="9 10" id="KW-0119">Carbohydrate metabolism</keyword>
<evidence type="ECO:0000256" key="3">
    <source>
        <dbReference type="ARBA" id="ARBA00004964"/>
    </source>
</evidence>
<dbReference type="Gene3D" id="3.20.20.80">
    <property type="entry name" value="Glycosidases"/>
    <property type="match status" value="1"/>
</dbReference>
<dbReference type="AlphaFoldDB" id="A0AA35Y2J0"/>
<dbReference type="SUPFAM" id="SSF51445">
    <property type="entry name" value="(Trans)glycosidases"/>
    <property type="match status" value="1"/>
</dbReference>
<sequence length="739" mass="83573">MPRKQDEAWFTVPEHTDELLAGRYGDPFSILGRHQAEKVDIIRAFYPDAANVRLIVQRPRSAEIEKSMRAVDDTGMFIGTIPRNARYRFKVTWADAVEEVEDPYSIGPVLDDAELEAFARGAHFHLHCLLGAHARTFDGIDGVLFAVWAPNARRVSVIGDFNIWDGRRHPMRLRHRAGVWELFIPGLHPGERYKYEILSANGEILPQKADPYAAFAERPPATASVVVSPWAYDWHDESWMAARHARHAPEAPISIYELHIPSWRRPGGNCDRVATWDDLERDLIPYVREAGFTHIELLPIMEHPFGGSWGYQPLGLFAPTARHGTPQQFAAFIDACHQAEIGVILDWVPAHFPNDVHGLAQFDGTALFEHMDPREGLHEDWNTLIYNFGRHEVRAFLISSAVMWLEQFHIDGLRVDAVASMLYRDYSRAEGQWVPNIHGGRENLEAVGFIRELNDTVRRVRPDVMVIAEESTAWPGVTQPTADGGLGFAYKWNMGWMHDTLHFMERDPLWRGYHLSEILFGTHYGFSERFVLSISHDEVTHGKGSLLARMPGDEWQRHAGLRSYLAFMWTHPGKKLIFMGCEIAQDGEWEHGGEIPWHSLENPLKAGTLRLVSDLNHTLRRTPALHERDADPRGFQWVVGDDVANIVFAWVRYAQDGPPVVVVWNTTPVIRQGYRVGVPEGGFWREIMNTDAAIYGGSNVGNGGGVSAERSAAHGHPWSLDLVLPPMALLILSPVRTEV</sequence>
<evidence type="ECO:0000256" key="5">
    <source>
        <dbReference type="ARBA" id="ARBA00022600"/>
    </source>
</evidence>
<dbReference type="SUPFAM" id="SSF51011">
    <property type="entry name" value="Glycosyl hydrolase domain"/>
    <property type="match status" value="1"/>
</dbReference>
<evidence type="ECO:0000256" key="7">
    <source>
        <dbReference type="ARBA" id="ARBA00022679"/>
    </source>
</evidence>
<dbReference type="NCBIfam" id="NF008967">
    <property type="entry name" value="PRK12313.1"/>
    <property type="match status" value="1"/>
</dbReference>
<dbReference type="NCBIfam" id="TIGR01515">
    <property type="entry name" value="branching_enzym"/>
    <property type="match status" value="1"/>
</dbReference>
<reference evidence="13" key="1">
    <citation type="submission" date="2023-03" db="EMBL/GenBank/DDBJ databases">
        <authorList>
            <person name="Cleenwerck I."/>
        </authorList>
    </citation>
    <scope>NUCLEOTIDE SEQUENCE</scope>
    <source>
        <strain evidence="13">LMG 32879</strain>
    </source>
</reference>
<organism evidence="13 14">
    <name type="scientific">Brytella acorum</name>
    <dbReference type="NCBI Taxonomy" id="2959299"/>
    <lineage>
        <taxon>Bacteria</taxon>
        <taxon>Pseudomonadati</taxon>
        <taxon>Pseudomonadota</taxon>
        <taxon>Alphaproteobacteria</taxon>
        <taxon>Acetobacterales</taxon>
        <taxon>Acetobacteraceae</taxon>
        <taxon>Brytella</taxon>
    </lineage>
</organism>
<dbReference type="CDD" id="cd11322">
    <property type="entry name" value="AmyAc_Glg_BE"/>
    <property type="match status" value="1"/>
</dbReference>
<dbReference type="FunFam" id="3.20.20.80:FF:000003">
    <property type="entry name" value="1,4-alpha-glucan branching enzyme GlgB"/>
    <property type="match status" value="1"/>
</dbReference>
<dbReference type="GO" id="GO:0005978">
    <property type="term" value="P:glycogen biosynthetic process"/>
    <property type="evidence" value="ECO:0007669"/>
    <property type="project" value="UniProtKB-UniRule"/>
</dbReference>
<dbReference type="SMART" id="SM00642">
    <property type="entry name" value="Aamy"/>
    <property type="match status" value="1"/>
</dbReference>
<evidence type="ECO:0000256" key="11">
    <source>
        <dbReference type="PIRSR" id="PIRSR000463-1"/>
    </source>
</evidence>
<dbReference type="RefSeq" id="WP_289842955.1">
    <property type="nucleotide sequence ID" value="NZ_CATKSH010000018.1"/>
</dbReference>
<dbReference type="InterPro" id="IPR044143">
    <property type="entry name" value="GlgB_N_E_set_prok"/>
</dbReference>
<evidence type="ECO:0000313" key="14">
    <source>
        <dbReference type="Proteomes" id="UP001176960"/>
    </source>
</evidence>
<evidence type="ECO:0000256" key="8">
    <source>
        <dbReference type="ARBA" id="ARBA00023056"/>
    </source>
</evidence>
<gene>
    <name evidence="10 13" type="primary">glgB</name>
    <name evidence="13" type="ORF">LMG32879_002437</name>
</gene>
<comment type="caution">
    <text evidence="13">The sequence shown here is derived from an EMBL/GenBank/DDBJ whole genome shotgun (WGS) entry which is preliminary data.</text>
</comment>
<feature type="active site" description="Proton donor" evidence="10 11">
    <location>
        <position position="469"/>
    </location>
</feature>
<comment type="function">
    <text evidence="2 10">Catalyzes the formation of the alpha-1,6-glucosidic linkages in glycogen by scission of a 1,4-alpha-linked oligosaccharide from growing alpha-1,4-glucan chains and the subsequent attachment of the oligosaccharide to the alpha-1,6 position.</text>
</comment>
<keyword evidence="7 10" id="KW-0808">Transferase</keyword>
<proteinExistence type="inferred from homology"/>
<dbReference type="InterPro" id="IPR004193">
    <property type="entry name" value="Glyco_hydro_13_N"/>
</dbReference>
<evidence type="ECO:0000256" key="9">
    <source>
        <dbReference type="ARBA" id="ARBA00023277"/>
    </source>
</evidence>
<evidence type="ECO:0000256" key="6">
    <source>
        <dbReference type="ARBA" id="ARBA00022676"/>
    </source>
</evidence>
<dbReference type="Pfam" id="PF02806">
    <property type="entry name" value="Alpha-amylase_C"/>
    <property type="match status" value="1"/>
</dbReference>
<evidence type="ECO:0000256" key="10">
    <source>
        <dbReference type="HAMAP-Rule" id="MF_00685"/>
    </source>
</evidence>
<keyword evidence="14" id="KW-1185">Reference proteome</keyword>
<dbReference type="InterPro" id="IPR054169">
    <property type="entry name" value="GlgB_N"/>
</dbReference>
<dbReference type="InterPro" id="IPR013783">
    <property type="entry name" value="Ig-like_fold"/>
</dbReference>
<dbReference type="CDD" id="cd02855">
    <property type="entry name" value="E_set_GBE_prok_N"/>
    <property type="match status" value="1"/>
</dbReference>
<dbReference type="GO" id="GO:0003844">
    <property type="term" value="F:1,4-alpha-glucan branching enzyme activity"/>
    <property type="evidence" value="ECO:0007669"/>
    <property type="project" value="UniProtKB-UniRule"/>
</dbReference>
<dbReference type="InterPro" id="IPR013780">
    <property type="entry name" value="Glyco_hydro_b"/>
</dbReference>
<comment type="catalytic activity">
    <reaction evidence="1 10">
        <text>Transfers a segment of a (1-&gt;4)-alpha-D-glucan chain to a primary hydroxy group in a similar glucan chain.</text>
        <dbReference type="EC" id="2.4.1.18"/>
    </reaction>
</comment>
<dbReference type="PIRSF" id="PIRSF000463">
    <property type="entry name" value="GlgB"/>
    <property type="match status" value="1"/>
</dbReference>
<dbReference type="NCBIfam" id="NF003811">
    <property type="entry name" value="PRK05402.1"/>
    <property type="match status" value="1"/>
</dbReference>
<dbReference type="FunFam" id="2.60.40.1180:FF:000002">
    <property type="entry name" value="1,4-alpha-glucan branching enzyme GlgB"/>
    <property type="match status" value="1"/>
</dbReference>
<keyword evidence="6 10" id="KW-0328">Glycosyltransferase</keyword>
<dbReference type="Gene3D" id="2.60.40.10">
    <property type="entry name" value="Immunoglobulins"/>
    <property type="match status" value="1"/>
</dbReference>
<dbReference type="InterPro" id="IPR037439">
    <property type="entry name" value="Branching_enzy"/>
</dbReference>
<evidence type="ECO:0000313" key="13">
    <source>
        <dbReference type="EMBL" id="CAI9121590.1"/>
    </source>
</evidence>
<evidence type="ECO:0000256" key="2">
    <source>
        <dbReference type="ARBA" id="ARBA00002953"/>
    </source>
</evidence>
<dbReference type="Pfam" id="PF02922">
    <property type="entry name" value="CBM_48"/>
    <property type="match status" value="1"/>
</dbReference>
<dbReference type="InterPro" id="IPR006407">
    <property type="entry name" value="GlgB"/>
</dbReference>
<dbReference type="GO" id="GO:0043169">
    <property type="term" value="F:cation binding"/>
    <property type="evidence" value="ECO:0007669"/>
    <property type="project" value="InterPro"/>
</dbReference>
<dbReference type="EMBL" id="CATKSH010000018">
    <property type="protein sequence ID" value="CAI9121590.1"/>
    <property type="molecule type" value="Genomic_DNA"/>
</dbReference>
<feature type="active site" description="Nucleophile" evidence="10 11">
    <location>
        <position position="416"/>
    </location>
</feature>
<dbReference type="GO" id="GO:0005829">
    <property type="term" value="C:cytosol"/>
    <property type="evidence" value="ECO:0007669"/>
    <property type="project" value="TreeGrafter"/>
</dbReference>
<dbReference type="SUPFAM" id="SSF81296">
    <property type="entry name" value="E set domains"/>
    <property type="match status" value="2"/>
</dbReference>
<dbReference type="Proteomes" id="UP001176960">
    <property type="component" value="Unassembled WGS sequence"/>
</dbReference>
<dbReference type="HAMAP" id="MF_00685">
    <property type="entry name" value="GlgB"/>
    <property type="match status" value="1"/>
</dbReference>
<protein>
    <recommendedName>
        <fullName evidence="10">1,4-alpha-glucan branching enzyme GlgB</fullName>
        <ecNumber evidence="10">2.4.1.18</ecNumber>
    </recommendedName>
    <alternativeName>
        <fullName evidence="10">1,4-alpha-D-glucan:1,4-alpha-D-glucan 6-glucosyl-transferase</fullName>
    </alternativeName>
    <alternativeName>
        <fullName evidence="10">Alpha-(1-&gt;4)-glucan branching enzyme</fullName>
    </alternativeName>
    <alternativeName>
        <fullName evidence="10">Glycogen branching enzyme</fullName>
        <shortName evidence="10">BE</shortName>
    </alternativeName>
</protein>
<dbReference type="EC" id="2.4.1.18" evidence="10"/>
<dbReference type="InterPro" id="IPR006047">
    <property type="entry name" value="GH13_cat_dom"/>
</dbReference>
<feature type="domain" description="Glycosyl hydrolase family 13 catalytic" evidence="12">
    <location>
        <begin position="257"/>
        <end position="610"/>
    </location>
</feature>
<dbReference type="InterPro" id="IPR006048">
    <property type="entry name" value="A-amylase/branching_C"/>
</dbReference>
<evidence type="ECO:0000256" key="1">
    <source>
        <dbReference type="ARBA" id="ARBA00000826"/>
    </source>
</evidence>
<dbReference type="FunFam" id="2.60.40.10:FF:000169">
    <property type="entry name" value="1,4-alpha-glucan branching enzyme GlgB"/>
    <property type="match status" value="1"/>
</dbReference>
<accession>A0AA35Y2J0</accession>
<comment type="subunit">
    <text evidence="10">Monomer.</text>
</comment>
<evidence type="ECO:0000256" key="4">
    <source>
        <dbReference type="ARBA" id="ARBA00009000"/>
    </source>
</evidence>
<dbReference type="InterPro" id="IPR014756">
    <property type="entry name" value="Ig_E-set"/>
</dbReference>
<comment type="similarity">
    <text evidence="4 10">Belongs to the glycosyl hydrolase 13 family. GlgB subfamily.</text>
</comment>
<name>A0AA35Y2J0_9PROT</name>